<gene>
    <name evidence="13" type="ORF">CAPTEDRAFT_134015</name>
</gene>
<evidence type="ECO:0000313" key="15">
    <source>
        <dbReference type="Proteomes" id="UP000014760"/>
    </source>
</evidence>
<evidence type="ECO:0000256" key="3">
    <source>
        <dbReference type="ARBA" id="ARBA00022723"/>
    </source>
</evidence>
<dbReference type="STRING" id="283909.R7UFH6"/>
<accession>R7UFH6</accession>
<keyword evidence="4" id="KW-0677">Repeat</keyword>
<evidence type="ECO:0000256" key="7">
    <source>
        <dbReference type="ARBA" id="ARBA00023015"/>
    </source>
</evidence>
<dbReference type="PANTHER" id="PTHR23235">
    <property type="entry name" value="KRUEPPEL-LIKE TRANSCRIPTION FACTOR"/>
    <property type="match status" value="1"/>
</dbReference>
<dbReference type="OrthoDB" id="10004641at2759"/>
<evidence type="ECO:0000256" key="8">
    <source>
        <dbReference type="ARBA" id="ARBA00023125"/>
    </source>
</evidence>
<reference evidence="14" key="3">
    <citation type="submission" date="2015-06" db="UniProtKB">
        <authorList>
            <consortium name="EnsemblMetazoa"/>
        </authorList>
    </citation>
    <scope>IDENTIFICATION</scope>
</reference>
<keyword evidence="9" id="KW-0804">Transcription</keyword>
<dbReference type="GO" id="GO:0000978">
    <property type="term" value="F:RNA polymerase II cis-regulatory region sequence-specific DNA binding"/>
    <property type="evidence" value="ECO:0007669"/>
    <property type="project" value="TreeGrafter"/>
</dbReference>
<dbReference type="GO" id="GO:0000981">
    <property type="term" value="F:DNA-binding transcription factor activity, RNA polymerase II-specific"/>
    <property type="evidence" value="ECO:0007669"/>
    <property type="project" value="TreeGrafter"/>
</dbReference>
<keyword evidence="8" id="KW-0238">DNA-binding</keyword>
<evidence type="ECO:0000313" key="14">
    <source>
        <dbReference type="EnsemblMetazoa" id="CapteP134015"/>
    </source>
</evidence>
<dbReference type="Pfam" id="PF00096">
    <property type="entry name" value="zf-C2H2"/>
    <property type="match status" value="2"/>
</dbReference>
<dbReference type="InterPro" id="IPR036236">
    <property type="entry name" value="Znf_C2H2_sf"/>
</dbReference>
<dbReference type="OMA" id="QCHLCAF"/>
<dbReference type="SUPFAM" id="SSF57667">
    <property type="entry name" value="beta-beta-alpha zinc fingers"/>
    <property type="match status" value="2"/>
</dbReference>
<dbReference type="PROSITE" id="PS00028">
    <property type="entry name" value="ZINC_FINGER_C2H2_1"/>
    <property type="match status" value="1"/>
</dbReference>
<dbReference type="Proteomes" id="UP000014760">
    <property type="component" value="Unassembled WGS sequence"/>
</dbReference>
<evidence type="ECO:0000256" key="5">
    <source>
        <dbReference type="ARBA" id="ARBA00022771"/>
    </source>
</evidence>
<dbReference type="PANTHER" id="PTHR23235:SF142">
    <property type="entry name" value="ZINC FINGER PROTEIN 384"/>
    <property type="match status" value="1"/>
</dbReference>
<evidence type="ECO:0000256" key="4">
    <source>
        <dbReference type="ARBA" id="ARBA00022737"/>
    </source>
</evidence>
<comment type="subcellular location">
    <subcellularLocation>
        <location evidence="1">Nucleus</location>
    </subcellularLocation>
</comment>
<feature type="domain" description="C2H2-type" evidence="12">
    <location>
        <begin position="22"/>
        <end position="50"/>
    </location>
</feature>
<dbReference type="SMART" id="SM00355">
    <property type="entry name" value="ZnF_C2H2"/>
    <property type="match status" value="3"/>
</dbReference>
<dbReference type="Gene3D" id="3.30.160.60">
    <property type="entry name" value="Classic Zinc Finger"/>
    <property type="match status" value="3"/>
</dbReference>
<feature type="domain" description="C2H2-type" evidence="12">
    <location>
        <begin position="82"/>
        <end position="109"/>
    </location>
</feature>
<dbReference type="FunFam" id="3.30.160.60:FF:001818">
    <property type="entry name" value="GDNF-inducible zinc finger protein 1 isoform X1"/>
    <property type="match status" value="1"/>
</dbReference>
<feature type="domain" description="C2H2-type" evidence="12">
    <location>
        <begin position="110"/>
        <end position="136"/>
    </location>
</feature>
<dbReference type="EMBL" id="AMQN01024970">
    <property type="status" value="NOT_ANNOTATED_CDS"/>
    <property type="molecule type" value="Genomic_DNA"/>
</dbReference>
<dbReference type="FunFam" id="3.30.160.60:FF:001732">
    <property type="entry name" value="Zgc:162936"/>
    <property type="match status" value="1"/>
</dbReference>
<dbReference type="EnsemblMetazoa" id="CapteT134015">
    <property type="protein sequence ID" value="CapteP134015"/>
    <property type="gene ID" value="CapteG134015"/>
</dbReference>
<dbReference type="GO" id="GO:0005634">
    <property type="term" value="C:nucleus"/>
    <property type="evidence" value="ECO:0007669"/>
    <property type="project" value="UniProtKB-SubCell"/>
</dbReference>
<evidence type="ECO:0000313" key="13">
    <source>
        <dbReference type="EMBL" id="ELU02533.1"/>
    </source>
</evidence>
<reference evidence="13 15" key="2">
    <citation type="journal article" date="2013" name="Nature">
        <title>Insights into bilaterian evolution from three spiralian genomes.</title>
        <authorList>
            <person name="Simakov O."/>
            <person name="Marletaz F."/>
            <person name="Cho S.J."/>
            <person name="Edsinger-Gonzales E."/>
            <person name="Havlak P."/>
            <person name="Hellsten U."/>
            <person name="Kuo D.H."/>
            <person name="Larsson T."/>
            <person name="Lv J."/>
            <person name="Arendt D."/>
            <person name="Savage R."/>
            <person name="Osoegawa K."/>
            <person name="de Jong P."/>
            <person name="Grimwood J."/>
            <person name="Chapman J.A."/>
            <person name="Shapiro H."/>
            <person name="Aerts A."/>
            <person name="Otillar R.P."/>
            <person name="Terry A.Y."/>
            <person name="Boore J.L."/>
            <person name="Grigoriev I.V."/>
            <person name="Lindberg D.R."/>
            <person name="Seaver E.C."/>
            <person name="Weisblat D.A."/>
            <person name="Putnam N.H."/>
            <person name="Rokhsar D.S."/>
        </authorList>
    </citation>
    <scope>NUCLEOTIDE SEQUENCE</scope>
    <source>
        <strain evidence="13 15">I ESC-2004</strain>
    </source>
</reference>
<keyword evidence="7" id="KW-0805">Transcription regulation</keyword>
<evidence type="ECO:0000256" key="11">
    <source>
        <dbReference type="PROSITE-ProRule" id="PRU00042"/>
    </source>
</evidence>
<evidence type="ECO:0000256" key="1">
    <source>
        <dbReference type="ARBA" id="ARBA00004123"/>
    </source>
</evidence>
<keyword evidence="15" id="KW-1185">Reference proteome</keyword>
<protein>
    <recommendedName>
        <fullName evidence="12">C2H2-type domain-containing protein</fullName>
    </recommendedName>
</protein>
<dbReference type="Pfam" id="PF13909">
    <property type="entry name" value="zf-H2C2_5"/>
    <property type="match status" value="1"/>
</dbReference>
<comment type="similarity">
    <text evidence="2">Belongs to the krueppel C2H2-type zinc-finger protein family.</text>
</comment>
<reference evidence="15" key="1">
    <citation type="submission" date="2012-12" db="EMBL/GenBank/DDBJ databases">
        <authorList>
            <person name="Hellsten U."/>
            <person name="Grimwood J."/>
            <person name="Chapman J.A."/>
            <person name="Shapiro H."/>
            <person name="Aerts A."/>
            <person name="Otillar R.P."/>
            <person name="Terry A.Y."/>
            <person name="Boore J.L."/>
            <person name="Simakov O."/>
            <person name="Marletaz F."/>
            <person name="Cho S.-J."/>
            <person name="Edsinger-Gonzales E."/>
            <person name="Havlak P."/>
            <person name="Kuo D.-H."/>
            <person name="Larsson T."/>
            <person name="Lv J."/>
            <person name="Arendt D."/>
            <person name="Savage R."/>
            <person name="Osoegawa K."/>
            <person name="de Jong P."/>
            <person name="Lindberg D.R."/>
            <person name="Seaver E.C."/>
            <person name="Weisblat D.A."/>
            <person name="Putnam N.H."/>
            <person name="Grigoriev I.V."/>
            <person name="Rokhsar D.S."/>
        </authorList>
    </citation>
    <scope>NUCLEOTIDE SEQUENCE</scope>
    <source>
        <strain evidence="15">I ESC-2004</strain>
    </source>
</reference>
<name>R7UFH6_CAPTE</name>
<evidence type="ECO:0000256" key="2">
    <source>
        <dbReference type="ARBA" id="ARBA00006991"/>
    </source>
</evidence>
<dbReference type="InterPro" id="IPR013087">
    <property type="entry name" value="Znf_C2H2_type"/>
</dbReference>
<sequence length="136" mass="15293">RTFESPSAVKVHLAVHTGEKAYKCPFCSHASSQKGNLKCHILRIHPGKGEFACPLCTHAYTRKSTPESNAICNFHFQIDRRFVCTICEKGFTAKTSLARHLRIHTGEKPFTCPVCAYASNKKDNLMRHVKAIHLIN</sequence>
<dbReference type="EMBL" id="AMQN01024971">
    <property type="status" value="NOT_ANNOTATED_CDS"/>
    <property type="molecule type" value="Genomic_DNA"/>
</dbReference>
<keyword evidence="3" id="KW-0479">Metal-binding</keyword>
<dbReference type="PROSITE" id="PS50157">
    <property type="entry name" value="ZINC_FINGER_C2H2_2"/>
    <property type="match status" value="3"/>
</dbReference>
<proteinExistence type="inferred from homology"/>
<dbReference type="EMBL" id="KB303932">
    <property type="protein sequence ID" value="ELU02533.1"/>
    <property type="molecule type" value="Genomic_DNA"/>
</dbReference>
<organism evidence="13">
    <name type="scientific">Capitella teleta</name>
    <name type="common">Polychaete worm</name>
    <dbReference type="NCBI Taxonomy" id="283909"/>
    <lineage>
        <taxon>Eukaryota</taxon>
        <taxon>Metazoa</taxon>
        <taxon>Spiralia</taxon>
        <taxon>Lophotrochozoa</taxon>
        <taxon>Annelida</taxon>
        <taxon>Polychaeta</taxon>
        <taxon>Sedentaria</taxon>
        <taxon>Scolecida</taxon>
        <taxon>Capitellidae</taxon>
        <taxon>Capitella</taxon>
    </lineage>
</organism>
<keyword evidence="5 11" id="KW-0863">Zinc-finger</keyword>
<keyword evidence="6" id="KW-0862">Zinc</keyword>
<dbReference type="GO" id="GO:0005694">
    <property type="term" value="C:chromosome"/>
    <property type="evidence" value="ECO:0007669"/>
    <property type="project" value="UniProtKB-ARBA"/>
</dbReference>
<dbReference type="GO" id="GO:0045893">
    <property type="term" value="P:positive regulation of DNA-templated transcription"/>
    <property type="evidence" value="ECO:0007669"/>
    <property type="project" value="UniProtKB-ARBA"/>
</dbReference>
<evidence type="ECO:0000259" key="12">
    <source>
        <dbReference type="PROSITE" id="PS50157"/>
    </source>
</evidence>
<dbReference type="FunFam" id="3.30.160.60:FF:000075">
    <property type="entry name" value="Putative zinc finger protein 536"/>
    <property type="match status" value="1"/>
</dbReference>
<dbReference type="AlphaFoldDB" id="R7UFH6"/>
<feature type="non-terminal residue" evidence="13">
    <location>
        <position position="1"/>
    </location>
</feature>
<dbReference type="GO" id="GO:0008270">
    <property type="term" value="F:zinc ion binding"/>
    <property type="evidence" value="ECO:0007669"/>
    <property type="project" value="UniProtKB-KW"/>
</dbReference>
<dbReference type="HOGENOM" id="CLU_002678_42_11_1"/>
<evidence type="ECO:0000256" key="6">
    <source>
        <dbReference type="ARBA" id="ARBA00022833"/>
    </source>
</evidence>
<keyword evidence="10" id="KW-0539">Nucleus</keyword>
<evidence type="ECO:0000256" key="10">
    <source>
        <dbReference type="ARBA" id="ARBA00023242"/>
    </source>
</evidence>
<evidence type="ECO:0000256" key="9">
    <source>
        <dbReference type="ARBA" id="ARBA00023163"/>
    </source>
</evidence>